<gene>
    <name evidence="1" type="ORF">J1N35_004989</name>
</gene>
<dbReference type="EMBL" id="JAIQCV010000002">
    <property type="protein sequence ID" value="KAH1121829.1"/>
    <property type="molecule type" value="Genomic_DNA"/>
</dbReference>
<comment type="caution">
    <text evidence="1">The sequence shown here is derived from an EMBL/GenBank/DDBJ whole genome shotgun (WGS) entry which is preliminary data.</text>
</comment>
<evidence type="ECO:0000313" key="2">
    <source>
        <dbReference type="Proteomes" id="UP000828251"/>
    </source>
</evidence>
<dbReference type="OrthoDB" id="10476363at2759"/>
<sequence length="153" mass="17328">MREMLQEIPEALPPREKAVHGVPNLDLKDPYIIINHPELDNSNQQEFRTEDHRDELNMTEAVSNLIEVKSDIAVDIVANIKVEVTTNRELKSILNGSVENPTHFLALAKNVLAKEIDEFDSFSSDKGNKTRVTKTSRDMEGMKLKAIIPHKTI</sequence>
<accession>A0A9D3WC07</accession>
<proteinExistence type="predicted"/>
<protein>
    <submittedName>
        <fullName evidence="1">Uncharacterized protein</fullName>
    </submittedName>
</protein>
<name>A0A9D3WC07_9ROSI</name>
<reference evidence="1 2" key="1">
    <citation type="journal article" date="2021" name="Plant Biotechnol. J.">
        <title>Multi-omics assisted identification of the key and species-specific regulatory components of drought-tolerant mechanisms in Gossypium stocksii.</title>
        <authorList>
            <person name="Yu D."/>
            <person name="Ke L."/>
            <person name="Zhang D."/>
            <person name="Wu Y."/>
            <person name="Sun Y."/>
            <person name="Mei J."/>
            <person name="Sun J."/>
            <person name="Sun Y."/>
        </authorList>
    </citation>
    <scope>NUCLEOTIDE SEQUENCE [LARGE SCALE GENOMIC DNA]</scope>
    <source>
        <strain evidence="2">cv. E1</strain>
        <tissue evidence="1">Leaf</tissue>
    </source>
</reference>
<evidence type="ECO:0000313" key="1">
    <source>
        <dbReference type="EMBL" id="KAH1121829.1"/>
    </source>
</evidence>
<dbReference type="Proteomes" id="UP000828251">
    <property type="component" value="Unassembled WGS sequence"/>
</dbReference>
<keyword evidence="2" id="KW-1185">Reference proteome</keyword>
<organism evidence="1 2">
    <name type="scientific">Gossypium stocksii</name>
    <dbReference type="NCBI Taxonomy" id="47602"/>
    <lineage>
        <taxon>Eukaryota</taxon>
        <taxon>Viridiplantae</taxon>
        <taxon>Streptophyta</taxon>
        <taxon>Embryophyta</taxon>
        <taxon>Tracheophyta</taxon>
        <taxon>Spermatophyta</taxon>
        <taxon>Magnoliopsida</taxon>
        <taxon>eudicotyledons</taxon>
        <taxon>Gunneridae</taxon>
        <taxon>Pentapetalae</taxon>
        <taxon>rosids</taxon>
        <taxon>malvids</taxon>
        <taxon>Malvales</taxon>
        <taxon>Malvaceae</taxon>
        <taxon>Malvoideae</taxon>
        <taxon>Gossypium</taxon>
    </lineage>
</organism>
<dbReference type="AlphaFoldDB" id="A0A9D3WC07"/>